<protein>
    <recommendedName>
        <fullName evidence="6">4Fe-4S ferredoxin-type domain-containing protein</fullName>
    </recommendedName>
</protein>
<dbReference type="PANTHER" id="PTHR46056">
    <property type="entry name" value="LONG-CHAIN-ALCOHOL OXIDASE"/>
    <property type="match status" value="1"/>
</dbReference>
<dbReference type="InterPro" id="IPR007867">
    <property type="entry name" value="GMC_OxRtase_C"/>
</dbReference>
<feature type="region of interest" description="Disordered" evidence="5">
    <location>
        <begin position="466"/>
        <end position="495"/>
    </location>
</feature>
<dbReference type="Pfam" id="PF00732">
    <property type="entry name" value="GMC_oxred_N"/>
    <property type="match status" value="1"/>
</dbReference>
<keyword evidence="2" id="KW-0285">Flavoprotein</keyword>
<dbReference type="Pfam" id="PF01494">
    <property type="entry name" value="FAD_binding_3"/>
    <property type="match status" value="1"/>
</dbReference>
<comment type="caution">
    <text evidence="7">The sequence shown here is derived from an EMBL/GenBank/DDBJ whole genome shotgun (WGS) entry which is preliminary data.</text>
</comment>
<dbReference type="PROSITE" id="PS00624">
    <property type="entry name" value="GMC_OXRED_2"/>
    <property type="match status" value="1"/>
</dbReference>
<evidence type="ECO:0000313" key="7">
    <source>
        <dbReference type="EMBL" id="KHK99003.1"/>
    </source>
</evidence>
<dbReference type="SUPFAM" id="SSF51905">
    <property type="entry name" value="FAD/NAD(P)-binding domain"/>
    <property type="match status" value="1"/>
</dbReference>
<dbReference type="InterPro" id="IPR017896">
    <property type="entry name" value="4Fe4S_Fe-S-bd"/>
</dbReference>
<evidence type="ECO:0000256" key="2">
    <source>
        <dbReference type="ARBA" id="ARBA00022630"/>
    </source>
</evidence>
<evidence type="ECO:0000256" key="4">
    <source>
        <dbReference type="ARBA" id="ARBA00023002"/>
    </source>
</evidence>
<dbReference type="InterPro" id="IPR036188">
    <property type="entry name" value="FAD/NAD-bd_sf"/>
</dbReference>
<evidence type="ECO:0000259" key="6">
    <source>
        <dbReference type="PROSITE" id="PS51379"/>
    </source>
</evidence>
<evidence type="ECO:0000256" key="3">
    <source>
        <dbReference type="ARBA" id="ARBA00022827"/>
    </source>
</evidence>
<dbReference type="GO" id="GO:0016614">
    <property type="term" value="F:oxidoreductase activity, acting on CH-OH group of donors"/>
    <property type="evidence" value="ECO:0007669"/>
    <property type="project" value="InterPro"/>
</dbReference>
<evidence type="ECO:0000313" key="8">
    <source>
        <dbReference type="Proteomes" id="UP000031030"/>
    </source>
</evidence>
<dbReference type="Proteomes" id="UP000031030">
    <property type="component" value="Unassembled WGS sequence"/>
</dbReference>
<proteinExistence type="inferred from homology"/>
<dbReference type="AlphaFoldDB" id="A0A0B2AB27"/>
<evidence type="ECO:0000256" key="1">
    <source>
        <dbReference type="ARBA" id="ARBA00010790"/>
    </source>
</evidence>
<dbReference type="InterPro" id="IPR000172">
    <property type="entry name" value="GMC_OxRdtase_N"/>
</dbReference>
<dbReference type="Pfam" id="PF05199">
    <property type="entry name" value="GMC_oxred_C"/>
    <property type="match status" value="1"/>
</dbReference>
<evidence type="ECO:0000256" key="5">
    <source>
        <dbReference type="SAM" id="MobiDB-lite"/>
    </source>
</evidence>
<dbReference type="InterPro" id="IPR002938">
    <property type="entry name" value="FAD-bd"/>
</dbReference>
<dbReference type="PANTHER" id="PTHR46056:SF12">
    <property type="entry name" value="LONG-CHAIN-ALCOHOL OXIDASE"/>
    <property type="match status" value="1"/>
</dbReference>
<keyword evidence="4" id="KW-0560">Oxidoreductase</keyword>
<gene>
    <name evidence="7" type="ORF">LK09_06190</name>
</gene>
<dbReference type="STRING" id="1348253.LK09_06190"/>
<feature type="domain" description="4Fe-4S ferredoxin-type" evidence="6">
    <location>
        <begin position="202"/>
        <end position="233"/>
    </location>
</feature>
<comment type="similarity">
    <text evidence="1">Belongs to the GMC oxidoreductase family.</text>
</comment>
<keyword evidence="8" id="KW-1185">Reference proteome</keyword>
<accession>A0A0B2AB27</accession>
<dbReference type="PROSITE" id="PS51379">
    <property type="entry name" value="4FE4S_FER_2"/>
    <property type="match status" value="1"/>
</dbReference>
<name>A0A0B2AB27_9MICO</name>
<sequence>MAARYDAIIVGTGPGGGVAAQVLTEAGRRVLLVERAPLLPNSALRGDHLHGKRNAVYWPTVGPGQGHPRLIRAGDHDEVVDGTGDAGPYGLNADVLGGGTRVWQGMSWRFLPEDFAMASEYGNPEGASLADWPVDYDEMEPHYTRAEWELGVAGETGALTRRTPRSAGYPMPAMGTEPARELLSRAAERLGWGWGPIPLAINSVPHDGRPACVRCPQCVGHACPVDAKNGAHNTFVARAVASGGCDLLVDAEVIEVRDGPSGAGVTIMADTSGEPVTLTVSADVVVVAAGAVETPRLLLASGIGNDHVGRHLHDHRFTTIVGMVDEPVKPFIGPGHSIATLDHVHAGSIPWGGGVLVDLMGLLPLTSAMAPANEGVPAWGAGHKQWMRDGRAHVFGVFGMGQEIPMPVSRVTLAGQVRDRWGRPGAALRKNVHAASRLVEDGMAVEGARWLDAAGARAVRRLSGPATASAAGEHSCGTMRMGDSPEHSATDAGGRVHGTRRIYVCDSSLHPTNGSVNPTLTIVANAFRVSQRLVEAWPR</sequence>
<dbReference type="EMBL" id="JTDK01000006">
    <property type="protein sequence ID" value="KHK99003.1"/>
    <property type="molecule type" value="Genomic_DNA"/>
</dbReference>
<dbReference type="GO" id="GO:0071949">
    <property type="term" value="F:FAD binding"/>
    <property type="evidence" value="ECO:0007669"/>
    <property type="project" value="InterPro"/>
</dbReference>
<dbReference type="Gene3D" id="3.50.50.60">
    <property type="entry name" value="FAD/NAD(P)-binding domain"/>
    <property type="match status" value="2"/>
</dbReference>
<keyword evidence="3" id="KW-0274">FAD</keyword>
<reference evidence="7 8" key="1">
    <citation type="submission" date="2014-11" db="EMBL/GenBank/DDBJ databases">
        <title>Genome sequence of Microbacterium mangrovi MUSC 115(T).</title>
        <authorList>
            <person name="Lee L.-H."/>
        </authorList>
    </citation>
    <scope>NUCLEOTIDE SEQUENCE [LARGE SCALE GENOMIC DNA]</scope>
    <source>
        <strain evidence="7 8">MUSC 115</strain>
    </source>
</reference>
<organism evidence="7 8">
    <name type="scientific">Microbacterium mangrovi</name>
    <dbReference type="NCBI Taxonomy" id="1348253"/>
    <lineage>
        <taxon>Bacteria</taxon>
        <taxon>Bacillati</taxon>
        <taxon>Actinomycetota</taxon>
        <taxon>Actinomycetes</taxon>
        <taxon>Micrococcales</taxon>
        <taxon>Microbacteriaceae</taxon>
        <taxon>Microbacterium</taxon>
    </lineage>
</organism>